<keyword evidence="3 4" id="KW-1278">Translocase</keyword>
<dbReference type="Pfam" id="PF00329">
    <property type="entry name" value="Complex1_30kDa"/>
    <property type="match status" value="1"/>
</dbReference>
<comment type="subunit">
    <text evidence="3 5">NDH-1 can be composed of about 15 different subunits; different subcomplexes with different compositions have been identified which probably have different functions.</text>
</comment>
<reference evidence="8 9" key="1">
    <citation type="submission" date="2018-02" db="EMBL/GenBank/DDBJ databases">
        <authorList>
            <person name="Moore K."/>
            <person name="Momper L."/>
        </authorList>
    </citation>
    <scope>NUCLEOTIDE SEQUENCE [LARGE SCALE GENOMIC DNA]</scope>
    <source>
        <strain evidence="8 9">CCALA 015</strain>
    </source>
</reference>
<feature type="region of interest" description="Disordered" evidence="6">
    <location>
        <begin position="1"/>
        <end position="21"/>
    </location>
</feature>
<dbReference type="EMBL" id="PVWP01000005">
    <property type="protein sequence ID" value="PSB37676.1"/>
    <property type="molecule type" value="Genomic_DNA"/>
</dbReference>
<keyword evidence="3 5" id="KW-0874">Quinone</keyword>
<keyword evidence="3 5" id="KW-0521">NADP</keyword>
<reference evidence="8 9" key="2">
    <citation type="submission" date="2018-03" db="EMBL/GenBank/DDBJ databases">
        <title>The ancient ancestry and fast evolution of plastids.</title>
        <authorList>
            <person name="Moore K.R."/>
            <person name="Magnabosco C."/>
            <person name="Momper L."/>
            <person name="Gold D.A."/>
            <person name="Bosak T."/>
            <person name="Fournier G.P."/>
        </authorList>
    </citation>
    <scope>NUCLEOTIDE SEQUENCE [LARGE SCALE GENOMIC DNA]</scope>
    <source>
        <strain evidence="8 9">CCALA 015</strain>
    </source>
</reference>
<keyword evidence="9" id="KW-1185">Reference proteome</keyword>
<evidence type="ECO:0000313" key="9">
    <source>
        <dbReference type="Proteomes" id="UP000238218"/>
    </source>
</evidence>
<dbReference type="EC" id="7.1.1.-" evidence="3"/>
<evidence type="ECO:0000256" key="2">
    <source>
        <dbReference type="ARBA" id="ARBA00022448"/>
    </source>
</evidence>
<keyword evidence="3 5" id="KW-0793">Thylakoid</keyword>
<dbReference type="Gene3D" id="3.30.460.80">
    <property type="entry name" value="NADH:ubiquinone oxidoreductase, 30kDa subunit"/>
    <property type="match status" value="1"/>
</dbReference>
<gene>
    <name evidence="3" type="primary">ndhJ</name>
    <name evidence="8" type="ORF">C7B81_09255</name>
</gene>
<proteinExistence type="inferred from homology"/>
<sequence>MPEESPVTPGAADGTASEASALQAAAPGPVATWLSGQGFDAVSLGPDHSGVEMLGVEPAALPLVATALKAAGYDYLQCQGGYDEGPGGRLVSFYHLVKLASMVDQFSAMADGHGPLPAEARPEEVRLKVFLPRDGALSIPSLYGLFRGADWQERETFDMFGIAYEGHPHPKRLLMPEDWKGYPLRKDYVQPDFYEMQDAY</sequence>
<protein>
    <recommendedName>
        <fullName evidence="3">NAD(P)H-quinone oxidoreductase subunit J</fullName>
        <ecNumber evidence="3">7.1.1.-</ecNumber>
    </recommendedName>
    <alternativeName>
        <fullName evidence="3">NAD(P)H dehydrogenase, subunit J</fullName>
    </alternativeName>
    <alternativeName>
        <fullName evidence="3">NADH-plastoquinone oxidoreductase subunit J</fullName>
    </alternativeName>
    <alternativeName>
        <fullName evidence="3">NDH-1 subunit J</fullName>
        <shortName evidence="3">NDH-J</shortName>
    </alternativeName>
</protein>
<keyword evidence="3 5" id="KW-0472">Membrane</keyword>
<dbReference type="RefSeq" id="WP_106221053.1">
    <property type="nucleotide sequence ID" value="NZ_PVWP01000005.1"/>
</dbReference>
<name>A0ABX5FAN1_9CHRO</name>
<keyword evidence="3 4" id="KW-0520">NAD</keyword>
<keyword evidence="3 5" id="KW-0618">Plastoquinone</keyword>
<comment type="catalytic activity">
    <reaction evidence="3 5">
        <text>a plastoquinone + NADPH + (n+1) H(+)(in) = a plastoquinol + NADP(+) + n H(+)(out)</text>
        <dbReference type="Rhea" id="RHEA:42612"/>
        <dbReference type="Rhea" id="RHEA-COMP:9561"/>
        <dbReference type="Rhea" id="RHEA-COMP:9562"/>
        <dbReference type="ChEBI" id="CHEBI:15378"/>
        <dbReference type="ChEBI" id="CHEBI:17757"/>
        <dbReference type="ChEBI" id="CHEBI:57783"/>
        <dbReference type="ChEBI" id="CHEBI:58349"/>
        <dbReference type="ChEBI" id="CHEBI:62192"/>
    </reaction>
</comment>
<dbReference type="InterPro" id="IPR020396">
    <property type="entry name" value="NADH_UbQ_OxRdtase_CS"/>
</dbReference>
<dbReference type="Proteomes" id="UP000238218">
    <property type="component" value="Unassembled WGS sequence"/>
</dbReference>
<dbReference type="InterPro" id="IPR037232">
    <property type="entry name" value="NADH_quin_OxRdtase_su_C/D-like"/>
</dbReference>
<comment type="catalytic activity">
    <reaction evidence="3 5">
        <text>a plastoquinone + NADH + (n+1) H(+)(in) = a plastoquinol + NAD(+) + n H(+)(out)</text>
        <dbReference type="Rhea" id="RHEA:42608"/>
        <dbReference type="Rhea" id="RHEA-COMP:9561"/>
        <dbReference type="Rhea" id="RHEA-COMP:9562"/>
        <dbReference type="ChEBI" id="CHEBI:15378"/>
        <dbReference type="ChEBI" id="CHEBI:17757"/>
        <dbReference type="ChEBI" id="CHEBI:57540"/>
        <dbReference type="ChEBI" id="CHEBI:57945"/>
        <dbReference type="ChEBI" id="CHEBI:62192"/>
    </reaction>
</comment>
<dbReference type="HAMAP" id="MF_01357">
    <property type="entry name" value="NDH1_NuoC"/>
    <property type="match status" value="1"/>
</dbReference>
<comment type="function">
    <text evidence="3 5">NDH-1 shuttles electrons from an unknown electron donor, via FMN and iron-sulfur (Fe-S) centers, to quinones in the respiratory and/or the photosynthetic chain. The immediate electron acceptor for the enzyme in this species is believed to be plastoquinone. Couples the redox reaction to proton translocation, and thus conserves the redox energy in a proton gradient. Cyanobacterial NDH-1 also plays a role in inorganic carbon-concentration.</text>
</comment>
<comment type="caution">
    <text evidence="8">The sequence shown here is derived from an EMBL/GenBank/DDBJ whole genome shotgun (WGS) entry which is preliminary data.</text>
</comment>
<evidence type="ECO:0000256" key="5">
    <source>
        <dbReference type="RuleBase" id="RU003581"/>
    </source>
</evidence>
<evidence type="ECO:0000259" key="7">
    <source>
        <dbReference type="Pfam" id="PF00329"/>
    </source>
</evidence>
<comment type="similarity">
    <text evidence="1 3 4">Belongs to the complex I 30 kDa subunit family.</text>
</comment>
<dbReference type="NCBIfam" id="NF009141">
    <property type="entry name" value="PRK12494.1"/>
    <property type="match status" value="1"/>
</dbReference>
<comment type="subcellular location">
    <subcellularLocation>
        <location evidence="3 5">Cellular thylakoid membrane</location>
        <topology evidence="3 5">Peripheral membrane protein</topology>
        <orientation evidence="3 5">Cytoplasmic side</orientation>
    </subcellularLocation>
</comment>
<keyword evidence="2 3" id="KW-0813">Transport</keyword>
<dbReference type="InterPro" id="IPR001268">
    <property type="entry name" value="NADH_UbQ_OxRdtase_30kDa_su"/>
</dbReference>
<dbReference type="SUPFAM" id="SSF143243">
    <property type="entry name" value="Nqo5-like"/>
    <property type="match status" value="1"/>
</dbReference>
<evidence type="ECO:0000256" key="4">
    <source>
        <dbReference type="RuleBase" id="RU003456"/>
    </source>
</evidence>
<evidence type="ECO:0000256" key="1">
    <source>
        <dbReference type="ARBA" id="ARBA00007569"/>
    </source>
</evidence>
<evidence type="ECO:0000256" key="3">
    <source>
        <dbReference type="HAMAP-Rule" id="MF_01357"/>
    </source>
</evidence>
<accession>A0ABX5FAN1</accession>
<dbReference type="PROSITE" id="PS00542">
    <property type="entry name" value="COMPLEX1_30K"/>
    <property type="match status" value="1"/>
</dbReference>
<evidence type="ECO:0000313" key="8">
    <source>
        <dbReference type="EMBL" id="PSB37676.1"/>
    </source>
</evidence>
<dbReference type="PANTHER" id="PTHR10884:SF14">
    <property type="entry name" value="NADH DEHYDROGENASE [UBIQUINONE] IRON-SULFUR PROTEIN 3, MITOCHONDRIAL"/>
    <property type="match status" value="1"/>
</dbReference>
<dbReference type="InterPro" id="IPR010218">
    <property type="entry name" value="NADH_DH_suC"/>
</dbReference>
<evidence type="ECO:0000256" key="6">
    <source>
        <dbReference type="SAM" id="MobiDB-lite"/>
    </source>
</evidence>
<organism evidence="8 9">
    <name type="scientific">Aphanothece cf. minutissima CCALA 015</name>
    <dbReference type="NCBI Taxonomy" id="2107695"/>
    <lineage>
        <taxon>Bacteria</taxon>
        <taxon>Bacillati</taxon>
        <taxon>Cyanobacteriota</taxon>
        <taxon>Cyanophyceae</taxon>
        <taxon>Oscillatoriophycideae</taxon>
        <taxon>Chroococcales</taxon>
        <taxon>Aphanothecaceae</taxon>
        <taxon>Aphanothece</taxon>
    </lineage>
</organism>
<dbReference type="PANTHER" id="PTHR10884">
    <property type="entry name" value="NADH DEHYDROGENASE UBIQUINONE IRON-SULFUR PROTEIN 3"/>
    <property type="match status" value="1"/>
</dbReference>
<feature type="domain" description="NADH:ubiquinone oxidoreductase 30kDa subunit" evidence="7">
    <location>
        <begin position="56"/>
        <end position="191"/>
    </location>
</feature>